<proteinExistence type="predicted"/>
<accession>A0ACC0MH26</accession>
<sequence>MEGKRKREDPNNALRFPEKKVAASQPPNMASRTGPETFLVPSRSPPTKVYSISTTNENKEVSVFESHEVPGKSSTDGTASAGTVGNLSLDALSEVKRALQKVLAEKQKQIPVGASSEGSPQVGSKEGLKVSSSTPGLLPKAVSASDYEAVKYSEELAAKLGFPQDGEFPPLGNIFLRQMPTGITYQTKLDKAHILRVDALGREIDEHGKVVDTTKVTNLSTLKVNLNKEKKEAFPHLGPEIDVDPGRNNHFDARIVTNSRRPRRTNFEFVEEGTWLKAAEIIKLKSQFGEAQAKELKAKQTHLAKADHGGNPNLIEVAEGVSINEKSKEPIPEIEWWDRFLLFSGTYADITDGNTAEGKLNMEKITMYMEHPTNLPPTEPAPPLPQLLKLTKEEQRKLRKQQRQAQETYKQVMIAQALLEPPKPIVKMSNLMKVLGCEATQDPTRLEMEIRRAAIEREKAHDDRNAARKLTADERREKRERKLFGDPDVLESIVSVYKVNNGLSHPQTQFKVNVNAHENRLTGCAVTSEGISVVVVEGGKKSTKRYQNLMLRRIDWASAGGNGDEDEGKTVDKCVLVWEGSVAKPSFDKFCIHECRTEAAARKVFSDAGVPHYWDLAFSFTEDQM</sequence>
<evidence type="ECO:0000313" key="2">
    <source>
        <dbReference type="Proteomes" id="UP001062846"/>
    </source>
</evidence>
<evidence type="ECO:0000313" key="1">
    <source>
        <dbReference type="EMBL" id="KAI8539874.1"/>
    </source>
</evidence>
<reference evidence="1" key="1">
    <citation type="submission" date="2022-02" db="EMBL/GenBank/DDBJ databases">
        <title>Plant Genome Project.</title>
        <authorList>
            <person name="Zhang R.-G."/>
        </authorList>
    </citation>
    <scope>NUCLEOTIDE SEQUENCE</scope>
    <source>
        <strain evidence="1">AT1</strain>
    </source>
</reference>
<keyword evidence="2" id="KW-1185">Reference proteome</keyword>
<gene>
    <name evidence="1" type="ORF">RHMOL_Rhmol09G0216800</name>
</gene>
<organism evidence="1 2">
    <name type="scientific">Rhododendron molle</name>
    <name type="common">Chinese azalea</name>
    <name type="synonym">Azalea mollis</name>
    <dbReference type="NCBI Taxonomy" id="49168"/>
    <lineage>
        <taxon>Eukaryota</taxon>
        <taxon>Viridiplantae</taxon>
        <taxon>Streptophyta</taxon>
        <taxon>Embryophyta</taxon>
        <taxon>Tracheophyta</taxon>
        <taxon>Spermatophyta</taxon>
        <taxon>Magnoliopsida</taxon>
        <taxon>eudicotyledons</taxon>
        <taxon>Gunneridae</taxon>
        <taxon>Pentapetalae</taxon>
        <taxon>asterids</taxon>
        <taxon>Ericales</taxon>
        <taxon>Ericaceae</taxon>
        <taxon>Ericoideae</taxon>
        <taxon>Rhodoreae</taxon>
        <taxon>Rhododendron</taxon>
    </lineage>
</organism>
<dbReference type="EMBL" id="CM046396">
    <property type="protein sequence ID" value="KAI8539874.1"/>
    <property type="molecule type" value="Genomic_DNA"/>
</dbReference>
<name>A0ACC0MH26_RHOML</name>
<dbReference type="Proteomes" id="UP001062846">
    <property type="component" value="Chromosome 9"/>
</dbReference>
<comment type="caution">
    <text evidence="1">The sequence shown here is derived from an EMBL/GenBank/DDBJ whole genome shotgun (WGS) entry which is preliminary data.</text>
</comment>
<protein>
    <submittedName>
        <fullName evidence="1">Uncharacterized protein</fullName>
    </submittedName>
</protein>